<dbReference type="Pfam" id="PF00171">
    <property type="entry name" value="Aldedh"/>
    <property type="match status" value="1"/>
</dbReference>
<evidence type="ECO:0000313" key="6">
    <source>
        <dbReference type="EMBL" id="GIL39361.1"/>
    </source>
</evidence>
<evidence type="ECO:0000256" key="1">
    <source>
        <dbReference type="ARBA" id="ARBA00009986"/>
    </source>
</evidence>
<dbReference type="SUPFAM" id="SSF53720">
    <property type="entry name" value="ALDH-like"/>
    <property type="match status" value="1"/>
</dbReference>
<comment type="caution">
    <text evidence="6">The sequence shown here is derived from an EMBL/GenBank/DDBJ whole genome shotgun (WGS) entry which is preliminary data.</text>
</comment>
<dbReference type="InterPro" id="IPR029510">
    <property type="entry name" value="Ald_DH_CS_GLU"/>
</dbReference>
<dbReference type="RefSeq" id="WP_420242467.1">
    <property type="nucleotide sequence ID" value="NZ_BOPV01000001.1"/>
</dbReference>
<dbReference type="InterPro" id="IPR016162">
    <property type="entry name" value="Ald_DH_N"/>
</dbReference>
<evidence type="ECO:0000256" key="2">
    <source>
        <dbReference type="ARBA" id="ARBA00023002"/>
    </source>
</evidence>
<dbReference type="GO" id="GO:0016620">
    <property type="term" value="F:oxidoreductase activity, acting on the aldehyde or oxo group of donors, NAD or NADP as acceptor"/>
    <property type="evidence" value="ECO:0007669"/>
    <property type="project" value="InterPro"/>
</dbReference>
<comment type="similarity">
    <text evidence="1 4">Belongs to the aldehyde dehydrogenase family.</text>
</comment>
<dbReference type="Gene3D" id="3.40.309.10">
    <property type="entry name" value="Aldehyde Dehydrogenase, Chain A, domain 2"/>
    <property type="match status" value="1"/>
</dbReference>
<dbReference type="PROSITE" id="PS00687">
    <property type="entry name" value="ALDEHYDE_DEHYDR_GLU"/>
    <property type="match status" value="1"/>
</dbReference>
<dbReference type="InterPro" id="IPR016161">
    <property type="entry name" value="Ald_DH/histidinol_DH"/>
</dbReference>
<evidence type="ECO:0000256" key="3">
    <source>
        <dbReference type="PROSITE-ProRule" id="PRU10007"/>
    </source>
</evidence>
<keyword evidence="2 4" id="KW-0560">Oxidoreductase</keyword>
<dbReference type="EMBL" id="BOPV01000001">
    <property type="protein sequence ID" value="GIL39361.1"/>
    <property type="molecule type" value="Genomic_DNA"/>
</dbReference>
<dbReference type="InterPro" id="IPR016163">
    <property type="entry name" value="Ald_DH_C"/>
</dbReference>
<gene>
    <name evidence="6" type="ORF">TMPK1_15980</name>
</gene>
<name>A0A8S8XBZ7_9PROT</name>
<accession>A0A8S8XBZ7</accession>
<sequence>MEPALLLDAARSAQRDWATVPVTERLQFVRHARHALARAPVEFAGTVARAERSAADTLAMEVLPLLEAMRFLERRAARALRTRRADRSDRPLWLRGVTATIEPAPLGVVLVIAPGNYPLFIAGVQAVQALVAGNAVIVKPAPGERACLAALRGAFLLAGLPDALFQLTDDSVETASKLVAAGPDKILLTGSSATGRNVLRAAAETLTPTVMELSGNDVSIVLNGANPVRTAATISFAFALNASHTCIAPRRLFVERGVADAFIPALEERLAELAPMPVDARTRARLMPLLSAAASGGATWSVNFDTRAETSPPLLIKNAPDDAALHATDLFAPVLSLRVVDAWPEATHLANLQPHALGASVFGPRGEAAKVAAALDVGVVTINDAVVATADPRVPFGGKRQSGFGVTRGIEGLLELTYPKVTLDNRASFRPQLKRNSKRDEEKILASLVRLLHAGEHRRRSLRALLSAVVRKKKVVEPD</sequence>
<proteinExistence type="inferred from homology"/>
<evidence type="ECO:0000259" key="5">
    <source>
        <dbReference type="Pfam" id="PF00171"/>
    </source>
</evidence>
<evidence type="ECO:0000313" key="7">
    <source>
        <dbReference type="Proteomes" id="UP000681075"/>
    </source>
</evidence>
<organism evidence="6 7">
    <name type="scientific">Roseiterribacter gracilis</name>
    <dbReference type="NCBI Taxonomy" id="2812848"/>
    <lineage>
        <taxon>Bacteria</taxon>
        <taxon>Pseudomonadati</taxon>
        <taxon>Pseudomonadota</taxon>
        <taxon>Alphaproteobacteria</taxon>
        <taxon>Rhodospirillales</taxon>
        <taxon>Roseiterribacteraceae</taxon>
        <taxon>Roseiterribacter</taxon>
    </lineage>
</organism>
<dbReference type="PANTHER" id="PTHR42804:SF1">
    <property type="entry name" value="ALDEHYDE DEHYDROGENASE-RELATED"/>
    <property type="match status" value="1"/>
</dbReference>
<keyword evidence="7" id="KW-1185">Reference proteome</keyword>
<protein>
    <submittedName>
        <fullName evidence="6">Aldehyde dehydrogenase</fullName>
    </submittedName>
</protein>
<dbReference type="Gene3D" id="3.40.605.10">
    <property type="entry name" value="Aldehyde Dehydrogenase, Chain A, domain 1"/>
    <property type="match status" value="1"/>
</dbReference>
<reference evidence="6" key="1">
    <citation type="submission" date="2021-02" db="EMBL/GenBank/DDBJ databases">
        <title>Genome sequence of Rhodospirillales sp. strain TMPK1 isolated from soil.</title>
        <authorList>
            <person name="Nakai R."/>
            <person name="Kusada H."/>
            <person name="Tamaki H."/>
        </authorList>
    </citation>
    <scope>NUCLEOTIDE SEQUENCE</scope>
    <source>
        <strain evidence="6">TMPK1</strain>
    </source>
</reference>
<dbReference type="InterPro" id="IPR015590">
    <property type="entry name" value="Aldehyde_DH_dom"/>
</dbReference>
<dbReference type="AlphaFoldDB" id="A0A8S8XBZ7"/>
<feature type="active site" evidence="3">
    <location>
        <position position="212"/>
    </location>
</feature>
<feature type="domain" description="Aldehyde dehydrogenase" evidence="5">
    <location>
        <begin position="7"/>
        <end position="420"/>
    </location>
</feature>
<dbReference type="PANTHER" id="PTHR42804">
    <property type="entry name" value="ALDEHYDE DEHYDROGENASE"/>
    <property type="match status" value="1"/>
</dbReference>
<dbReference type="Proteomes" id="UP000681075">
    <property type="component" value="Unassembled WGS sequence"/>
</dbReference>
<evidence type="ECO:0000256" key="4">
    <source>
        <dbReference type="RuleBase" id="RU003345"/>
    </source>
</evidence>